<dbReference type="Proteomes" id="UP000030693">
    <property type="component" value="Unassembled WGS sequence"/>
</dbReference>
<dbReference type="InterPro" id="IPR028662">
    <property type="entry name" value="SNX8/Mvp1"/>
</dbReference>
<name>A0A058ZDR4_FONAL</name>
<comment type="similarity">
    <text evidence="3">Belongs to the sorting nexin family.</text>
</comment>
<dbReference type="SMART" id="SM00027">
    <property type="entry name" value="EH"/>
    <property type="match status" value="1"/>
</dbReference>
<dbReference type="SUPFAM" id="SSF47473">
    <property type="entry name" value="EF-hand"/>
    <property type="match status" value="1"/>
</dbReference>
<feature type="domain" description="EH" evidence="9">
    <location>
        <begin position="102"/>
        <end position="187"/>
    </location>
</feature>
<dbReference type="PANTHER" id="PTHR47554:SF1">
    <property type="entry name" value="SORTING NEXIN MVP1"/>
    <property type="match status" value="1"/>
</dbReference>
<evidence type="ECO:0000256" key="6">
    <source>
        <dbReference type="ARBA" id="ARBA00022927"/>
    </source>
</evidence>
<dbReference type="STRING" id="691883.A0A058ZDR4"/>
<dbReference type="GO" id="GO:0005509">
    <property type="term" value="F:calcium ion binding"/>
    <property type="evidence" value="ECO:0007669"/>
    <property type="project" value="InterPro"/>
</dbReference>
<evidence type="ECO:0000259" key="9">
    <source>
        <dbReference type="PROSITE" id="PS50031"/>
    </source>
</evidence>
<feature type="compositionally biased region" description="Acidic residues" evidence="8">
    <location>
        <begin position="1"/>
        <end position="11"/>
    </location>
</feature>
<dbReference type="GO" id="GO:0005829">
    <property type="term" value="C:cytosol"/>
    <property type="evidence" value="ECO:0007669"/>
    <property type="project" value="GOC"/>
</dbReference>
<gene>
    <name evidence="12" type="ORF">H696_01476</name>
</gene>
<feature type="compositionally biased region" description="Low complexity" evidence="8">
    <location>
        <begin position="42"/>
        <end position="67"/>
    </location>
</feature>
<reference evidence="12" key="1">
    <citation type="submission" date="2013-04" db="EMBL/GenBank/DDBJ databases">
        <title>The Genome Sequence of Fonticula alba ATCC 38817.</title>
        <authorList>
            <consortium name="The Broad Institute Genomics Platform"/>
            <person name="Russ C."/>
            <person name="Cuomo C."/>
            <person name="Burger G."/>
            <person name="Gray M.W."/>
            <person name="Holland P.W.H."/>
            <person name="King N."/>
            <person name="Lang F.B.F."/>
            <person name="Roger A.J."/>
            <person name="Ruiz-Trillo I."/>
            <person name="Brown M."/>
            <person name="Walker B."/>
            <person name="Young S."/>
            <person name="Zeng Q."/>
            <person name="Gargeya S."/>
            <person name="Fitzgerald M."/>
            <person name="Haas B."/>
            <person name="Abouelleil A."/>
            <person name="Allen A.W."/>
            <person name="Alvarado L."/>
            <person name="Arachchi H.M."/>
            <person name="Berlin A.M."/>
            <person name="Chapman S.B."/>
            <person name="Gainer-Dewar J."/>
            <person name="Goldberg J."/>
            <person name="Griggs A."/>
            <person name="Gujja S."/>
            <person name="Hansen M."/>
            <person name="Howarth C."/>
            <person name="Imamovic A."/>
            <person name="Ireland A."/>
            <person name="Larimer J."/>
            <person name="McCowan C."/>
            <person name="Murphy C."/>
            <person name="Pearson M."/>
            <person name="Poon T.W."/>
            <person name="Priest M."/>
            <person name="Roberts A."/>
            <person name="Saif S."/>
            <person name="Shea T."/>
            <person name="Sisk P."/>
            <person name="Sykes S."/>
            <person name="Wortman J."/>
            <person name="Nusbaum C."/>
            <person name="Birren B."/>
        </authorList>
    </citation>
    <scope>NUCLEOTIDE SEQUENCE [LARGE SCALE GENOMIC DNA]</scope>
    <source>
        <strain evidence="12">ATCC 38817</strain>
    </source>
</reference>
<comment type="subcellular location">
    <subcellularLocation>
        <location evidence="2">Cytoplasm</location>
    </subcellularLocation>
    <subcellularLocation>
        <location evidence="1">Membrane</location>
        <topology evidence="1">Peripheral membrane protein</topology>
        <orientation evidence="1">Cytoplasmic side</orientation>
    </subcellularLocation>
</comment>
<evidence type="ECO:0000256" key="3">
    <source>
        <dbReference type="ARBA" id="ARBA00010883"/>
    </source>
</evidence>
<sequence length="1036" mass="109581">MDDNPFGDPFDDVPIASAPAVPSTSAHRAQRRGLDAVYASNQASSTPAATPGSAAASTPASTPSSSMSSSMFRRAAAAAPVADVDQPFADVAGPAGQAREAELRELEALLETIAQKDAPPTPKCGTFPASGLRPLFERSGLDNDLLRSIWDMADISKRGSLSREELTLALKLISLAQFLRDDDPRALDESGAKRPLTPLNAGLYGGVPKFSDALSVPSSPALLQAMLPQPVAVPGLASLGTLGNSLPPVGAARGASNANNITLAIAPADDPQVPGTFFRTTFYYLASRKHTAKGQPVVRRFSDFVWLESQLVARYPYRVVPTLPEKQPLGGIISRAAFSDLSDDQKTALSDRNRQIKGLQHDYASLAPSIPALFRPTDGHVTAEPGPPGDAAAPAGLDSVPSEGPSVLQDLLLQGQQSDPAIASGTGTATPGRGLGLGSDGYSTSLLSLIQTLDPADWAERVLVPADSPGVAGGQLDAATGSAQPAGSWSEEASLLFDKYADRVSKSATSEILKLRSAMIKHLPVSGADSDNILASLATGTRNPDAANTLPPGARTADGEDALPDTDPGRTLPRGQAVDYIRELDSAAGGGLPRAGHSARYMGIFCPESAADAGAMPAGSTPGGQSSVHAVFSCPGCARVLSDRSVTAHLESCPKLEAARSAARKLSQAKAQAEPVAPLTPNGPASPVRKDGRRSDRKPKVDQAFEEGRRLGLVRFLEAVLSHSAYSGDEIVTGFMTIDSQESFAQWKREHDRAVSAAAEGGLQVDEFSVHPVARTICTAFERTGGSSITLADLGISPADLGLDPAMSIGSLDGDFHTQTDRLPSLCASITKFTESLEGILRRARTDASELVKIAHIQQSLIESQFPSSYLSSNSTYRILSTRLEDLSKAQGGFCTYLGETVTEPLRHYLSQAQSLQQLIDRWTVMSAERLARQEDRVVASKQRLATAVSRGVAGNALEKLASQVTAEENLLKNLRQRDMFARYCLQLEFLHFKKRGHVLARAIRDWAVRNAQHAQEVAAAYSQMVSLANNFPAEF</sequence>
<protein>
    <recommendedName>
        <fullName evidence="14">PX domain-containing protein</fullName>
    </recommendedName>
</protein>
<dbReference type="InterPro" id="IPR011992">
    <property type="entry name" value="EF-hand-dom_pair"/>
</dbReference>
<feature type="region of interest" description="Disordered" evidence="8">
    <location>
        <begin position="664"/>
        <end position="703"/>
    </location>
</feature>
<dbReference type="InterPro" id="IPR000261">
    <property type="entry name" value="EH_dom"/>
</dbReference>
<evidence type="ECO:0000313" key="13">
    <source>
        <dbReference type="Proteomes" id="UP000030693"/>
    </source>
</evidence>
<feature type="domain" description="PX" evidence="10">
    <location>
        <begin position="261"/>
        <end position="381"/>
    </location>
</feature>
<evidence type="ECO:0000259" key="11">
    <source>
        <dbReference type="PROSITE" id="PS50222"/>
    </source>
</evidence>
<dbReference type="GO" id="GO:0016020">
    <property type="term" value="C:membrane"/>
    <property type="evidence" value="ECO:0007669"/>
    <property type="project" value="UniProtKB-SubCell"/>
</dbReference>
<keyword evidence="4" id="KW-0813">Transport</keyword>
<evidence type="ECO:0000313" key="12">
    <source>
        <dbReference type="EMBL" id="KCV72068.1"/>
    </source>
</evidence>
<dbReference type="eggNOG" id="KOG2273">
    <property type="taxonomic scope" value="Eukaryota"/>
</dbReference>
<keyword evidence="13" id="KW-1185">Reference proteome</keyword>
<feature type="region of interest" description="Disordered" evidence="8">
    <location>
        <begin position="1"/>
        <end position="67"/>
    </location>
</feature>
<keyword evidence="7" id="KW-0472">Membrane</keyword>
<dbReference type="Pfam" id="PF00787">
    <property type="entry name" value="PX"/>
    <property type="match status" value="1"/>
</dbReference>
<evidence type="ECO:0000256" key="1">
    <source>
        <dbReference type="ARBA" id="ARBA00004287"/>
    </source>
</evidence>
<proteinExistence type="inferred from homology"/>
<feature type="domain" description="EF-hand" evidence="11">
    <location>
        <begin position="141"/>
        <end position="176"/>
    </location>
</feature>
<dbReference type="GO" id="GO:0032266">
    <property type="term" value="F:phosphatidylinositol-3-phosphate binding"/>
    <property type="evidence" value="ECO:0007669"/>
    <property type="project" value="TreeGrafter"/>
</dbReference>
<organism evidence="12">
    <name type="scientific">Fonticula alba</name>
    <name type="common">Slime mold</name>
    <dbReference type="NCBI Taxonomy" id="691883"/>
    <lineage>
        <taxon>Eukaryota</taxon>
        <taxon>Rotosphaerida</taxon>
        <taxon>Fonticulaceae</taxon>
        <taxon>Fonticula</taxon>
    </lineage>
</organism>
<dbReference type="PROSITE" id="PS50195">
    <property type="entry name" value="PX"/>
    <property type="match status" value="1"/>
</dbReference>
<evidence type="ECO:0000259" key="10">
    <source>
        <dbReference type="PROSITE" id="PS50195"/>
    </source>
</evidence>
<dbReference type="Gene3D" id="3.30.1520.10">
    <property type="entry name" value="Phox-like domain"/>
    <property type="match status" value="1"/>
</dbReference>
<dbReference type="PROSITE" id="PS50222">
    <property type="entry name" value="EF_HAND_2"/>
    <property type="match status" value="1"/>
</dbReference>
<dbReference type="SUPFAM" id="SSF64268">
    <property type="entry name" value="PX domain"/>
    <property type="match status" value="1"/>
</dbReference>
<keyword evidence="5" id="KW-0963">Cytoplasm</keyword>
<dbReference type="InterPro" id="IPR002048">
    <property type="entry name" value="EF_hand_dom"/>
</dbReference>
<keyword evidence="6" id="KW-0653">Protein transport</keyword>
<feature type="compositionally biased region" description="Basic and acidic residues" evidence="8">
    <location>
        <begin position="688"/>
        <end position="703"/>
    </location>
</feature>
<evidence type="ECO:0000256" key="2">
    <source>
        <dbReference type="ARBA" id="ARBA00004496"/>
    </source>
</evidence>
<feature type="region of interest" description="Disordered" evidence="8">
    <location>
        <begin position="374"/>
        <end position="405"/>
    </location>
</feature>
<dbReference type="Gene3D" id="1.10.238.10">
    <property type="entry name" value="EF-hand"/>
    <property type="match status" value="1"/>
</dbReference>
<evidence type="ECO:0000256" key="7">
    <source>
        <dbReference type="ARBA" id="ARBA00023136"/>
    </source>
</evidence>
<feature type="region of interest" description="Disordered" evidence="8">
    <location>
        <begin position="540"/>
        <end position="573"/>
    </location>
</feature>
<dbReference type="Pfam" id="PF19566">
    <property type="entry name" value="Snx8_BAR_dom"/>
    <property type="match status" value="1"/>
</dbReference>
<dbReference type="AlphaFoldDB" id="A0A058ZDR4"/>
<dbReference type="OrthoDB" id="524326at2759"/>
<accession>A0A058ZDR4</accession>
<evidence type="ECO:0000256" key="5">
    <source>
        <dbReference type="ARBA" id="ARBA00022490"/>
    </source>
</evidence>
<dbReference type="CDD" id="cd00052">
    <property type="entry name" value="EH"/>
    <property type="match status" value="1"/>
</dbReference>
<evidence type="ECO:0000256" key="4">
    <source>
        <dbReference type="ARBA" id="ARBA00022448"/>
    </source>
</evidence>
<dbReference type="GO" id="GO:0042147">
    <property type="term" value="P:retrograde transport, endosome to Golgi"/>
    <property type="evidence" value="ECO:0007669"/>
    <property type="project" value="InterPro"/>
</dbReference>
<evidence type="ECO:0008006" key="14">
    <source>
        <dbReference type="Google" id="ProtNLM"/>
    </source>
</evidence>
<dbReference type="Pfam" id="PF12763">
    <property type="entry name" value="EH"/>
    <property type="match status" value="1"/>
</dbReference>
<dbReference type="SMART" id="SM00312">
    <property type="entry name" value="PX"/>
    <property type="match status" value="1"/>
</dbReference>
<dbReference type="PANTHER" id="PTHR47554">
    <property type="entry name" value="SORTING NEXIN MVP1"/>
    <property type="match status" value="1"/>
</dbReference>
<dbReference type="PROSITE" id="PS50031">
    <property type="entry name" value="EH"/>
    <property type="match status" value="1"/>
</dbReference>
<dbReference type="GO" id="GO:0005768">
    <property type="term" value="C:endosome"/>
    <property type="evidence" value="ECO:0007669"/>
    <property type="project" value="TreeGrafter"/>
</dbReference>
<dbReference type="EMBL" id="KB932202">
    <property type="protein sequence ID" value="KCV72068.1"/>
    <property type="molecule type" value="Genomic_DNA"/>
</dbReference>
<dbReference type="InterPro" id="IPR001683">
    <property type="entry name" value="PX_dom"/>
</dbReference>
<dbReference type="GeneID" id="20526201"/>
<dbReference type="InterPro" id="IPR045734">
    <property type="entry name" value="Snx8_BAR_dom"/>
</dbReference>
<dbReference type="GO" id="GO:0006623">
    <property type="term" value="P:protein targeting to vacuole"/>
    <property type="evidence" value="ECO:0007669"/>
    <property type="project" value="TreeGrafter"/>
</dbReference>
<dbReference type="InterPro" id="IPR036871">
    <property type="entry name" value="PX_dom_sf"/>
</dbReference>
<evidence type="ECO:0000256" key="8">
    <source>
        <dbReference type="SAM" id="MobiDB-lite"/>
    </source>
</evidence>
<dbReference type="RefSeq" id="XP_009493646.1">
    <property type="nucleotide sequence ID" value="XM_009495371.1"/>
</dbReference>